<accession>S8C9Y2</accession>
<proteinExistence type="predicted"/>
<dbReference type="EMBL" id="AUSU01007038">
    <property type="protein sequence ID" value="EPS61171.1"/>
    <property type="molecule type" value="Genomic_DNA"/>
</dbReference>
<protein>
    <submittedName>
        <fullName evidence="2">Uncharacterized protein</fullName>
    </submittedName>
</protein>
<dbReference type="PANTHER" id="PTHR33386">
    <property type="entry name" value="OS02G0740600 PROTEIN"/>
    <property type="match status" value="1"/>
</dbReference>
<evidence type="ECO:0000313" key="2">
    <source>
        <dbReference type="EMBL" id="EPS61171.1"/>
    </source>
</evidence>
<feature type="region of interest" description="Disordered" evidence="1">
    <location>
        <begin position="18"/>
        <end position="47"/>
    </location>
</feature>
<dbReference type="OrthoDB" id="1905524at2759"/>
<comment type="caution">
    <text evidence="2">The sequence shown here is derived from an EMBL/GenBank/DDBJ whole genome shotgun (WGS) entry which is preliminary data.</text>
</comment>
<dbReference type="AlphaFoldDB" id="S8C9Y2"/>
<evidence type="ECO:0000256" key="1">
    <source>
        <dbReference type="SAM" id="MobiDB-lite"/>
    </source>
</evidence>
<reference evidence="2 3" key="1">
    <citation type="journal article" date="2013" name="BMC Genomics">
        <title>The miniature genome of a carnivorous plant Genlisea aurea contains a low number of genes and short non-coding sequences.</title>
        <authorList>
            <person name="Leushkin E.V."/>
            <person name="Sutormin R.A."/>
            <person name="Nabieva E.R."/>
            <person name="Penin A.A."/>
            <person name="Kondrashov A.S."/>
            <person name="Logacheva M.D."/>
        </authorList>
    </citation>
    <scope>NUCLEOTIDE SEQUENCE [LARGE SCALE GENOMIC DNA]</scope>
</reference>
<gene>
    <name evidence="2" type="ORF">M569_13633</name>
</gene>
<organism evidence="2 3">
    <name type="scientific">Genlisea aurea</name>
    <dbReference type="NCBI Taxonomy" id="192259"/>
    <lineage>
        <taxon>Eukaryota</taxon>
        <taxon>Viridiplantae</taxon>
        <taxon>Streptophyta</taxon>
        <taxon>Embryophyta</taxon>
        <taxon>Tracheophyta</taxon>
        <taxon>Spermatophyta</taxon>
        <taxon>Magnoliopsida</taxon>
        <taxon>eudicotyledons</taxon>
        <taxon>Gunneridae</taxon>
        <taxon>Pentapetalae</taxon>
        <taxon>asterids</taxon>
        <taxon>lamiids</taxon>
        <taxon>Lamiales</taxon>
        <taxon>Lentibulariaceae</taxon>
        <taxon>Genlisea</taxon>
    </lineage>
</organism>
<evidence type="ECO:0000313" key="3">
    <source>
        <dbReference type="Proteomes" id="UP000015453"/>
    </source>
</evidence>
<dbReference type="PANTHER" id="PTHR33386:SF24">
    <property type="entry name" value="DUF4005 DOMAIN-CONTAINING PROTEIN"/>
    <property type="match status" value="1"/>
</dbReference>
<sequence>MANVIILNRIDRRKAMASSKETSWADQWDPKPMHTYPIPDAGKSTGKFDETLDRAKDAATVGFKKVKAGTAAGIRWIKQKYHKTIQKH</sequence>
<dbReference type="Proteomes" id="UP000015453">
    <property type="component" value="Unassembled WGS sequence"/>
</dbReference>
<keyword evidence="3" id="KW-1185">Reference proteome</keyword>
<name>S8C9Y2_9LAMI</name>